<organism evidence="1 2">
    <name type="scientific">Suillus placidus</name>
    <dbReference type="NCBI Taxonomy" id="48579"/>
    <lineage>
        <taxon>Eukaryota</taxon>
        <taxon>Fungi</taxon>
        <taxon>Dikarya</taxon>
        <taxon>Basidiomycota</taxon>
        <taxon>Agaricomycotina</taxon>
        <taxon>Agaricomycetes</taxon>
        <taxon>Agaricomycetidae</taxon>
        <taxon>Boletales</taxon>
        <taxon>Suillineae</taxon>
        <taxon>Suillaceae</taxon>
        <taxon>Suillus</taxon>
    </lineage>
</organism>
<dbReference type="EMBL" id="JABBWD010000287">
    <property type="protein sequence ID" value="KAG1762048.1"/>
    <property type="molecule type" value="Genomic_DNA"/>
</dbReference>
<reference evidence="1" key="1">
    <citation type="journal article" date="2020" name="New Phytol.">
        <title>Comparative genomics reveals dynamic genome evolution in host specialist ectomycorrhizal fungi.</title>
        <authorList>
            <person name="Lofgren L.A."/>
            <person name="Nguyen N.H."/>
            <person name="Vilgalys R."/>
            <person name="Ruytinx J."/>
            <person name="Liao H.L."/>
            <person name="Branco S."/>
            <person name="Kuo A."/>
            <person name="LaButti K."/>
            <person name="Lipzen A."/>
            <person name="Andreopoulos W."/>
            <person name="Pangilinan J."/>
            <person name="Riley R."/>
            <person name="Hundley H."/>
            <person name="Na H."/>
            <person name="Barry K."/>
            <person name="Grigoriev I.V."/>
            <person name="Stajich J.E."/>
            <person name="Kennedy P.G."/>
        </authorList>
    </citation>
    <scope>NUCLEOTIDE SEQUENCE</scope>
    <source>
        <strain evidence="1">DOB743</strain>
    </source>
</reference>
<accession>A0A9P6ZEZ6</accession>
<dbReference type="Proteomes" id="UP000714275">
    <property type="component" value="Unassembled WGS sequence"/>
</dbReference>
<keyword evidence="2" id="KW-1185">Reference proteome</keyword>
<dbReference type="AlphaFoldDB" id="A0A9P6ZEZ6"/>
<protein>
    <submittedName>
        <fullName evidence="1">Uncharacterized protein</fullName>
    </submittedName>
</protein>
<proteinExistence type="predicted"/>
<evidence type="ECO:0000313" key="2">
    <source>
        <dbReference type="Proteomes" id="UP000714275"/>
    </source>
</evidence>
<gene>
    <name evidence="1" type="ORF">EV702DRAFT_1052684</name>
</gene>
<evidence type="ECO:0000313" key="1">
    <source>
        <dbReference type="EMBL" id="KAG1762048.1"/>
    </source>
</evidence>
<dbReference type="OrthoDB" id="2644883at2759"/>
<name>A0A9P6ZEZ6_9AGAM</name>
<sequence>MAVRVAKVFESSSTLGINRDEACYGDWEGIVHPSGVMYYFARKTCLTIAQKTYTGTDIKRYSHDRLHNLNNWIDAARRRLQEDTWFLVVEPLAKQDGDYYEYYCANTEQHIVAWFDAFDASLLFQECAFAREWNHKRLELESQFW</sequence>
<comment type="caution">
    <text evidence="1">The sequence shown here is derived from an EMBL/GenBank/DDBJ whole genome shotgun (WGS) entry which is preliminary data.</text>
</comment>